<comment type="caution">
    <text evidence="1">The sequence shown here is derived from an EMBL/GenBank/DDBJ whole genome shotgun (WGS) entry which is preliminary data.</text>
</comment>
<dbReference type="InterPro" id="IPR007427">
    <property type="entry name" value="DUF475"/>
</dbReference>
<protein>
    <recommendedName>
        <fullName evidence="3">Integral membrane TerC family protein</fullName>
    </recommendedName>
</protein>
<reference evidence="1 2" key="1">
    <citation type="submission" date="2014-01" db="EMBL/GenBank/DDBJ databases">
        <authorList>
            <person name="Dobos K."/>
            <person name="Lenaerts A."/>
            <person name="Ordway D."/>
            <person name="DeGroote M.A."/>
            <person name="Parker T."/>
            <person name="Sizemore C."/>
            <person name="Tallon L.J."/>
            <person name="Sadzewicz L.K."/>
            <person name="Sengamalay N."/>
            <person name="Fraser C.M."/>
            <person name="Hine E."/>
            <person name="Shefchek K.A."/>
            <person name="Das S.P."/>
            <person name="Tettelin H."/>
        </authorList>
    </citation>
    <scope>NUCLEOTIDE SEQUENCE [LARGE SCALE GENOMIC DNA]</scope>
    <source>
        <strain evidence="1 2">Harvey</strain>
    </source>
</reference>
<sequence length="88" mass="9706">MGAMFVRSITIYLVRQDALDRYVYLEHGAHWAIGALAVIMLMSIDHHLQIPEWITASIGVVFIGRRSPTAWCATGGPAAKPEISGRRS</sequence>
<evidence type="ECO:0000313" key="2">
    <source>
        <dbReference type="Proteomes" id="UP000020681"/>
    </source>
</evidence>
<gene>
    <name evidence="1" type="ORF">I551_6758</name>
</gene>
<accession>A0ABP3AAN8</accession>
<evidence type="ECO:0000313" key="1">
    <source>
        <dbReference type="EMBL" id="EUA86760.1"/>
    </source>
</evidence>
<dbReference type="Pfam" id="PF04332">
    <property type="entry name" value="DUF475"/>
    <property type="match status" value="1"/>
</dbReference>
<dbReference type="Proteomes" id="UP000020681">
    <property type="component" value="Unassembled WGS sequence"/>
</dbReference>
<name>A0ABP3AAN8_MYCUL</name>
<evidence type="ECO:0008006" key="3">
    <source>
        <dbReference type="Google" id="ProtNLM"/>
    </source>
</evidence>
<dbReference type="EMBL" id="JAOL01000170">
    <property type="protein sequence ID" value="EUA86760.1"/>
    <property type="molecule type" value="Genomic_DNA"/>
</dbReference>
<proteinExistence type="predicted"/>
<keyword evidence="2" id="KW-1185">Reference proteome</keyword>
<organism evidence="1 2">
    <name type="scientific">Mycobacterium ulcerans str. Harvey</name>
    <dbReference type="NCBI Taxonomy" id="1299332"/>
    <lineage>
        <taxon>Bacteria</taxon>
        <taxon>Bacillati</taxon>
        <taxon>Actinomycetota</taxon>
        <taxon>Actinomycetes</taxon>
        <taxon>Mycobacteriales</taxon>
        <taxon>Mycobacteriaceae</taxon>
        <taxon>Mycobacterium</taxon>
        <taxon>Mycobacterium ulcerans group</taxon>
    </lineage>
</organism>